<proteinExistence type="predicted"/>
<keyword evidence="3" id="KW-1185">Reference proteome</keyword>
<protein>
    <submittedName>
        <fullName evidence="2">Uncharacterized protein</fullName>
    </submittedName>
</protein>
<dbReference type="AlphaFoldDB" id="A0A3P9D5V2"/>
<dbReference type="STRING" id="106582.ENSMZEP00005029476"/>
<organism evidence="2 3">
    <name type="scientific">Maylandia zebra</name>
    <name type="common">zebra mbuna</name>
    <dbReference type="NCBI Taxonomy" id="106582"/>
    <lineage>
        <taxon>Eukaryota</taxon>
        <taxon>Metazoa</taxon>
        <taxon>Chordata</taxon>
        <taxon>Craniata</taxon>
        <taxon>Vertebrata</taxon>
        <taxon>Euteleostomi</taxon>
        <taxon>Actinopterygii</taxon>
        <taxon>Neopterygii</taxon>
        <taxon>Teleostei</taxon>
        <taxon>Neoteleostei</taxon>
        <taxon>Acanthomorphata</taxon>
        <taxon>Ovalentaria</taxon>
        <taxon>Cichlomorphae</taxon>
        <taxon>Cichliformes</taxon>
        <taxon>Cichlidae</taxon>
        <taxon>African cichlids</taxon>
        <taxon>Pseudocrenilabrinae</taxon>
        <taxon>Haplochromini</taxon>
        <taxon>Maylandia</taxon>
        <taxon>Maylandia zebra complex</taxon>
    </lineage>
</organism>
<name>A0A3P9D5V2_9CICH</name>
<keyword evidence="1" id="KW-0812">Transmembrane</keyword>
<accession>A0A3P9D5V2</accession>
<feature type="transmembrane region" description="Helical" evidence="1">
    <location>
        <begin position="64"/>
        <end position="83"/>
    </location>
</feature>
<dbReference type="Proteomes" id="UP000265160">
    <property type="component" value="Unplaced"/>
</dbReference>
<keyword evidence="1" id="KW-0472">Membrane</keyword>
<evidence type="ECO:0000313" key="2">
    <source>
        <dbReference type="Ensembl" id="ENSMZEP00005029476.1"/>
    </source>
</evidence>
<evidence type="ECO:0000313" key="3">
    <source>
        <dbReference type="Proteomes" id="UP000265160"/>
    </source>
</evidence>
<reference evidence="2" key="1">
    <citation type="submission" date="2025-08" db="UniProtKB">
        <authorList>
            <consortium name="Ensembl"/>
        </authorList>
    </citation>
    <scope>IDENTIFICATION</scope>
</reference>
<reference evidence="2" key="2">
    <citation type="submission" date="2025-09" db="UniProtKB">
        <authorList>
            <consortium name="Ensembl"/>
        </authorList>
    </citation>
    <scope>IDENTIFICATION</scope>
</reference>
<evidence type="ECO:0000256" key="1">
    <source>
        <dbReference type="SAM" id="Phobius"/>
    </source>
</evidence>
<dbReference type="Ensembl" id="ENSMZET00005030404.1">
    <property type="protein sequence ID" value="ENSMZEP00005029476.1"/>
    <property type="gene ID" value="ENSMZEG00005021988.1"/>
</dbReference>
<sequence length="113" mass="12097">IPFKGHHPVKTSISLKPLGGAPVPPLTAKSPITPKTVKRSLATFRDIFCDHCLGACPNGLKKPYFFIINICVLFLLCSSFAVIQEHSSALCFRSLCPSPQAADLTAEGYGQPG</sequence>
<keyword evidence="1" id="KW-1133">Transmembrane helix</keyword>